<comment type="domain">
    <text evidence="14">The segment S4 is probably the voltage-sensor and is characterized by a series of positively charged amino acids. The pore-forming region H5 is enclosed by the transmembrane segments S5 and S6 in the Shaker-type (1P/6TM) and contains the GYGD signature motif which seems to be involved in potassium selectivity.</text>
</comment>
<dbReference type="Pfam" id="PF11834">
    <property type="entry name" value="KHA"/>
    <property type="match status" value="1"/>
</dbReference>
<feature type="repeat" description="ANK" evidence="13">
    <location>
        <begin position="261"/>
        <end position="289"/>
    </location>
</feature>
<keyword evidence="10 14" id="KW-0406">Ion transport</keyword>
<dbReference type="SUPFAM" id="SSF51206">
    <property type="entry name" value="cAMP-binding domain-like"/>
    <property type="match status" value="1"/>
</dbReference>
<keyword evidence="18" id="KW-1185">Reference proteome</keyword>
<evidence type="ECO:0000256" key="11">
    <source>
        <dbReference type="ARBA" id="ARBA00023136"/>
    </source>
</evidence>
<comment type="function">
    <text evidence="14">Potassium channel.</text>
</comment>
<dbReference type="PRINTS" id="PR01415">
    <property type="entry name" value="ANKYRIN"/>
</dbReference>
<keyword evidence="8 14" id="KW-0630">Potassium</keyword>
<dbReference type="InterPro" id="IPR018490">
    <property type="entry name" value="cNMP-bd_dom_sf"/>
</dbReference>
<keyword evidence="6 14" id="KW-0631">Potassium channel</keyword>
<evidence type="ECO:0000256" key="14">
    <source>
        <dbReference type="RuleBase" id="RU369015"/>
    </source>
</evidence>
<dbReference type="InterPro" id="IPR045319">
    <property type="entry name" value="KAT/AKT"/>
</dbReference>
<dbReference type="InterPro" id="IPR014710">
    <property type="entry name" value="RmlC-like_jellyroll"/>
</dbReference>
<dbReference type="AlphaFoldDB" id="A0AAD5BV92"/>
<keyword evidence="5" id="KW-0812">Transmembrane</keyword>
<dbReference type="SUPFAM" id="SSF48403">
    <property type="entry name" value="Ankyrin repeat"/>
    <property type="match status" value="1"/>
</dbReference>
<dbReference type="PROSITE" id="PS50042">
    <property type="entry name" value="CNMP_BINDING_3"/>
    <property type="match status" value="1"/>
</dbReference>
<evidence type="ECO:0000256" key="10">
    <source>
        <dbReference type="ARBA" id="ARBA00023065"/>
    </source>
</evidence>
<sequence>MKAEFIPPREDVIMQDEAPDDVYIIVSGEVEIIECNPVNKEHVLGVLHTFDVFGEVGALCCKPHSYTYRTKTLSQLLQLKTSALVEAMQTKQPDNVSILNNFLRHHKKVKDLNLGDLLLDGGEESVDGDPNMSMNLLTIAGTGNAAFLDELLKARLDPDISDSKGRTPLHIAASKGHEECVLVLLKHACNIHLRDIYGNTALWDAIESNHHSIFRILLHWASISDPFIAGELLCKVAKRNDLTVMKGLFKHGLLVDTKDHHGSTAIQIAVSENNIEMVKLLMMNGADVNDPVVKNNIPTETVIDYVAKREAGYRVMMPDHEPIATKIGHGGRKEEVAATKGIWVKSQRQAIGRVSIYNGLPIVRRKICCTEAGKLIKLPSSMMELKIIASKKFGFDAANAIVTDEDGAEIDSIEVIRDNDRLFIGDIP</sequence>
<keyword evidence="12 14" id="KW-0407">Ion channel</keyword>
<comment type="subcellular location">
    <subcellularLocation>
        <location evidence="1 14">Membrane</location>
        <topology evidence="1 14">Multi-pass membrane protein</topology>
    </subcellularLocation>
</comment>
<dbReference type="CDD" id="cd00038">
    <property type="entry name" value="CAP_ED"/>
    <property type="match status" value="1"/>
</dbReference>
<evidence type="ECO:0000256" key="4">
    <source>
        <dbReference type="ARBA" id="ARBA00022538"/>
    </source>
</evidence>
<evidence type="ECO:0000313" key="17">
    <source>
        <dbReference type="EMBL" id="KAI7730080.1"/>
    </source>
</evidence>
<dbReference type="EMBL" id="JAMZMK010010844">
    <property type="protein sequence ID" value="KAI7730080.1"/>
    <property type="molecule type" value="Genomic_DNA"/>
</dbReference>
<dbReference type="GO" id="GO:0005249">
    <property type="term" value="F:voltage-gated potassium channel activity"/>
    <property type="evidence" value="ECO:0007669"/>
    <property type="project" value="UniProtKB-UniRule"/>
</dbReference>
<dbReference type="InterPro" id="IPR021789">
    <property type="entry name" value="KHA_dom"/>
</dbReference>
<name>A0AAD5BV92_AMBAR</name>
<evidence type="ECO:0000256" key="9">
    <source>
        <dbReference type="ARBA" id="ARBA00022989"/>
    </source>
</evidence>
<dbReference type="Pfam" id="PF12796">
    <property type="entry name" value="Ank_2"/>
    <property type="match status" value="2"/>
</dbReference>
<feature type="domain" description="Cyclic nucleotide-binding" evidence="15">
    <location>
        <begin position="1"/>
        <end position="105"/>
    </location>
</feature>
<accession>A0AAD5BV92</accession>
<evidence type="ECO:0000256" key="5">
    <source>
        <dbReference type="ARBA" id="ARBA00022692"/>
    </source>
</evidence>
<comment type="similarity">
    <text evidence="2 14">Belongs to the potassium channel family. Plant (TC 1.A.1.4) subfamily.</text>
</comment>
<dbReference type="InterPro" id="IPR002110">
    <property type="entry name" value="Ankyrin_rpt"/>
</dbReference>
<gene>
    <name evidence="17" type="ORF">M8C21_022048</name>
</gene>
<proteinExistence type="inferred from homology"/>
<evidence type="ECO:0000256" key="1">
    <source>
        <dbReference type="ARBA" id="ARBA00004141"/>
    </source>
</evidence>
<evidence type="ECO:0000313" key="18">
    <source>
        <dbReference type="Proteomes" id="UP001206925"/>
    </source>
</evidence>
<dbReference type="PROSITE" id="PS50297">
    <property type="entry name" value="ANK_REP_REGION"/>
    <property type="match status" value="2"/>
</dbReference>
<keyword evidence="7 14" id="KW-0851">Voltage-gated channel</keyword>
<dbReference type="InterPro" id="IPR036770">
    <property type="entry name" value="Ankyrin_rpt-contain_sf"/>
</dbReference>
<evidence type="ECO:0000256" key="8">
    <source>
        <dbReference type="ARBA" id="ARBA00022958"/>
    </source>
</evidence>
<feature type="repeat" description="ANK" evidence="13">
    <location>
        <begin position="164"/>
        <end position="196"/>
    </location>
</feature>
<comment type="caution">
    <text evidence="17">The sequence shown here is derived from an EMBL/GenBank/DDBJ whole genome shotgun (WGS) entry which is preliminary data.</text>
</comment>
<evidence type="ECO:0000256" key="12">
    <source>
        <dbReference type="ARBA" id="ARBA00023303"/>
    </source>
</evidence>
<comment type="subunit">
    <text evidence="14">The potassium channel is composed of a homo- or heterotetrameric complex of pore-forming subunits.</text>
</comment>
<comment type="domain">
    <text evidence="14">The KHA domain (rich in hydrophobic and acidic residues) present in the C-terminal part is likely to be important for tetramerization.</text>
</comment>
<feature type="domain" description="KHA" evidence="16">
    <location>
        <begin position="353"/>
        <end position="428"/>
    </location>
</feature>
<organism evidence="17 18">
    <name type="scientific">Ambrosia artemisiifolia</name>
    <name type="common">Common ragweed</name>
    <dbReference type="NCBI Taxonomy" id="4212"/>
    <lineage>
        <taxon>Eukaryota</taxon>
        <taxon>Viridiplantae</taxon>
        <taxon>Streptophyta</taxon>
        <taxon>Embryophyta</taxon>
        <taxon>Tracheophyta</taxon>
        <taxon>Spermatophyta</taxon>
        <taxon>Magnoliopsida</taxon>
        <taxon>eudicotyledons</taxon>
        <taxon>Gunneridae</taxon>
        <taxon>Pentapetalae</taxon>
        <taxon>asterids</taxon>
        <taxon>campanulids</taxon>
        <taxon>Asterales</taxon>
        <taxon>Asteraceae</taxon>
        <taxon>Asteroideae</taxon>
        <taxon>Heliantheae alliance</taxon>
        <taxon>Heliantheae</taxon>
        <taxon>Ambrosia</taxon>
    </lineage>
</organism>
<evidence type="ECO:0000256" key="2">
    <source>
        <dbReference type="ARBA" id="ARBA00007929"/>
    </source>
</evidence>
<dbReference type="Gene3D" id="2.60.120.10">
    <property type="entry name" value="Jelly Rolls"/>
    <property type="match status" value="1"/>
</dbReference>
<keyword evidence="13" id="KW-0040">ANK repeat</keyword>
<dbReference type="InterPro" id="IPR000595">
    <property type="entry name" value="cNMP-bd_dom"/>
</dbReference>
<keyword evidence="9" id="KW-1133">Transmembrane helix</keyword>
<dbReference type="FunFam" id="2.60.120.10:FF:000074">
    <property type="entry name" value="Potassium channel KAT2"/>
    <property type="match status" value="1"/>
</dbReference>
<dbReference type="Gene3D" id="1.25.40.20">
    <property type="entry name" value="Ankyrin repeat-containing domain"/>
    <property type="match status" value="1"/>
</dbReference>
<dbReference type="Pfam" id="PF00027">
    <property type="entry name" value="cNMP_binding"/>
    <property type="match status" value="1"/>
</dbReference>
<evidence type="ECO:0000259" key="16">
    <source>
        <dbReference type="PROSITE" id="PS51490"/>
    </source>
</evidence>
<evidence type="ECO:0000256" key="7">
    <source>
        <dbReference type="ARBA" id="ARBA00022882"/>
    </source>
</evidence>
<protein>
    <recommendedName>
        <fullName evidence="14">Potassium channel</fullName>
    </recommendedName>
</protein>
<dbReference type="SMART" id="SM00248">
    <property type="entry name" value="ANK"/>
    <property type="match status" value="4"/>
</dbReference>
<keyword evidence="3 14" id="KW-0813">Transport</keyword>
<dbReference type="PROSITE" id="PS51490">
    <property type="entry name" value="KHA"/>
    <property type="match status" value="1"/>
</dbReference>
<keyword evidence="4 14" id="KW-0633">Potassium transport</keyword>
<keyword evidence="11" id="KW-0472">Membrane</keyword>
<evidence type="ECO:0000256" key="3">
    <source>
        <dbReference type="ARBA" id="ARBA00022448"/>
    </source>
</evidence>
<reference evidence="17" key="1">
    <citation type="submission" date="2022-06" db="EMBL/GenBank/DDBJ databases">
        <title>Uncovering the hologenomic basis of an extraordinary plant invasion.</title>
        <authorList>
            <person name="Bieker V.C."/>
            <person name="Martin M.D."/>
            <person name="Gilbert T."/>
            <person name="Hodgins K."/>
            <person name="Battlay P."/>
            <person name="Petersen B."/>
            <person name="Wilson J."/>
        </authorList>
    </citation>
    <scope>NUCLEOTIDE SEQUENCE</scope>
    <source>
        <strain evidence="17">AA19_3_7</strain>
        <tissue evidence="17">Leaf</tissue>
    </source>
</reference>
<evidence type="ECO:0000256" key="13">
    <source>
        <dbReference type="PROSITE-ProRule" id="PRU00023"/>
    </source>
</evidence>
<dbReference type="PANTHER" id="PTHR45743:SF21">
    <property type="entry name" value="POTASSIUM CHANNEL AKT2_3"/>
    <property type="match status" value="1"/>
</dbReference>
<evidence type="ECO:0000259" key="15">
    <source>
        <dbReference type="PROSITE" id="PS50042"/>
    </source>
</evidence>
<dbReference type="PANTHER" id="PTHR45743">
    <property type="entry name" value="POTASSIUM CHANNEL AKT1"/>
    <property type="match status" value="1"/>
</dbReference>
<dbReference type="GO" id="GO:0034702">
    <property type="term" value="C:monoatomic ion channel complex"/>
    <property type="evidence" value="ECO:0007669"/>
    <property type="project" value="UniProtKB-KW"/>
</dbReference>
<dbReference type="Proteomes" id="UP001206925">
    <property type="component" value="Unassembled WGS sequence"/>
</dbReference>
<dbReference type="PROSITE" id="PS50088">
    <property type="entry name" value="ANK_REPEAT"/>
    <property type="match status" value="2"/>
</dbReference>
<evidence type="ECO:0000256" key="6">
    <source>
        <dbReference type="ARBA" id="ARBA00022826"/>
    </source>
</evidence>